<dbReference type="Proteomes" id="UP000062788">
    <property type="component" value="Unassembled WGS sequence"/>
</dbReference>
<comment type="caution">
    <text evidence="4">The sequence shown here is derived from an EMBL/GenBank/DDBJ whole genome shotgun (WGS) entry which is preliminary data.</text>
</comment>
<dbReference type="SUPFAM" id="SSF47336">
    <property type="entry name" value="ACP-like"/>
    <property type="match status" value="1"/>
</dbReference>
<dbReference type="Pfam" id="PF00550">
    <property type="entry name" value="PP-binding"/>
    <property type="match status" value="1"/>
</dbReference>
<organism evidence="4 5">
    <name type="scientific">Burkholderia singularis</name>
    <dbReference type="NCBI Taxonomy" id="1503053"/>
    <lineage>
        <taxon>Bacteria</taxon>
        <taxon>Pseudomonadati</taxon>
        <taxon>Pseudomonadota</taxon>
        <taxon>Betaproteobacteria</taxon>
        <taxon>Burkholderiales</taxon>
        <taxon>Burkholderiaceae</taxon>
        <taxon>Burkholderia</taxon>
        <taxon>pseudomallei group</taxon>
    </lineage>
</organism>
<evidence type="ECO:0000259" key="3">
    <source>
        <dbReference type="PROSITE" id="PS50075"/>
    </source>
</evidence>
<gene>
    <name evidence="4" type="ORF">WS67_04705</name>
</gene>
<accession>A0A103E722</accession>
<dbReference type="InterPro" id="IPR036736">
    <property type="entry name" value="ACP-like_sf"/>
</dbReference>
<dbReference type="OrthoDB" id="9023404at2"/>
<keyword evidence="5" id="KW-1185">Reference proteome</keyword>
<feature type="domain" description="Carrier" evidence="3">
    <location>
        <begin position="16"/>
        <end position="93"/>
    </location>
</feature>
<protein>
    <submittedName>
        <fullName evidence="4">Polyketide synthase</fullName>
    </submittedName>
</protein>
<dbReference type="Gene3D" id="1.10.1200.10">
    <property type="entry name" value="ACP-like"/>
    <property type="match status" value="1"/>
</dbReference>
<name>A0A103E722_9BURK</name>
<dbReference type="SMART" id="SM01294">
    <property type="entry name" value="PKS_PP_betabranch"/>
    <property type="match status" value="1"/>
</dbReference>
<dbReference type="EMBL" id="LOWA01000013">
    <property type="protein sequence ID" value="KVE29561.1"/>
    <property type="molecule type" value="Genomic_DNA"/>
</dbReference>
<dbReference type="InterPro" id="IPR009081">
    <property type="entry name" value="PP-bd_ACP"/>
</dbReference>
<dbReference type="AlphaFoldDB" id="A0A103E722"/>
<dbReference type="SMART" id="SM00823">
    <property type="entry name" value="PKS_PP"/>
    <property type="match status" value="1"/>
</dbReference>
<dbReference type="PROSITE" id="PS50075">
    <property type="entry name" value="CARRIER"/>
    <property type="match status" value="1"/>
</dbReference>
<dbReference type="RefSeq" id="WP_059513401.1">
    <property type="nucleotide sequence ID" value="NZ_LOWA01000013.1"/>
</dbReference>
<evidence type="ECO:0000313" key="4">
    <source>
        <dbReference type="EMBL" id="KVE29561.1"/>
    </source>
</evidence>
<keyword evidence="1" id="KW-0596">Phosphopantetheine</keyword>
<keyword evidence="2" id="KW-0597">Phosphoprotein</keyword>
<proteinExistence type="predicted"/>
<sequence length="105" mass="11662">MSLKTIEPQTPDLANLDSFSIQQWLTERIARYLQISPEDIGPRTPLDTIGLDSVYALALCGEIEETLHCVVEPTIAWDFPTVAEIAQELCNRLMADGADVMANEK</sequence>
<evidence type="ECO:0000256" key="1">
    <source>
        <dbReference type="ARBA" id="ARBA00022450"/>
    </source>
</evidence>
<reference evidence="4 5" key="1">
    <citation type="submission" date="2015-11" db="EMBL/GenBank/DDBJ databases">
        <title>Expanding the genomic diversity of Burkholderia species for the development of highly accurate diagnostics.</title>
        <authorList>
            <person name="Sahl J."/>
            <person name="Keim P."/>
            <person name="Wagner D."/>
        </authorList>
    </citation>
    <scope>NUCLEOTIDE SEQUENCE [LARGE SCALE GENOMIC DNA]</scope>
    <source>
        <strain evidence="4 5">TSV85</strain>
    </source>
</reference>
<dbReference type="GO" id="GO:0031177">
    <property type="term" value="F:phosphopantetheine binding"/>
    <property type="evidence" value="ECO:0007669"/>
    <property type="project" value="InterPro"/>
</dbReference>
<evidence type="ECO:0000313" key="5">
    <source>
        <dbReference type="Proteomes" id="UP000062788"/>
    </source>
</evidence>
<dbReference type="InterPro" id="IPR020806">
    <property type="entry name" value="PKS_PP-bd"/>
</dbReference>
<evidence type="ECO:0000256" key="2">
    <source>
        <dbReference type="ARBA" id="ARBA00022553"/>
    </source>
</evidence>